<feature type="compositionally biased region" description="Low complexity" evidence="1">
    <location>
        <begin position="401"/>
        <end position="417"/>
    </location>
</feature>
<sequence length="705" mass="77932">MVNPGAFRGQRKEFLVAEKQNYAAAMEGGYGADALAQIQRRYFKRFPPELGHFDEPSPEHLASIDDDAPDPEPEEPDAEKLTPEEFEAATKKAELRQKIIRYRKAQIKRWMAYQYMKDQDLDPKDSGVHNPFHSLIFTITGKEPGRPRRRIPVNVWRKTQREAIEAKLKLLAANEGITKDRLAAYRDKIARDMFNDLSASEQEHWKEQANIESTFALEDWKRKMLSDPPTAADDYQMAIQGLVRVSKPFLDFVCKATGWKATLIAGGPEPAQDGKLNVIRRVLLCRIHSGETPGPMKLNWGRALRARFKKDVVSCFGDFLKMCYTPEECRARALSLTEGFEGIVDEECDQEGVDHDMVDLISPSAAATVSAAPAKGAVSNATNATSSSTVIGIPRDHLRPSTMSSSNTLNTSKTYNTLGQVNTSSGIRKPFPFGPGRKGPERVPPSRSSTSNVKLGKKPRIEKENIPPHPPSLVRTLSPPRIPSARSPSAFRTPPSFLSPPLRNLNLAPLRSPTLALSDGTTPPASRSPTPPRPRNPTPFECSPCDYDRFTRQHHLLSPNPSLSPLPTTRMPHREAVENAKRSSEREHGAPPKQVEGATASGDAEKSRRGGASSTSGKSVKAVPAASTQRQKKGRKKKIESSEPTRKSSRYAGEKRKAPEAATTDLPKAKKRRKSTGTWMVEDGEGGWRDQDGNPCNPPSQYTGF</sequence>
<feature type="compositionally biased region" description="Basic and acidic residues" evidence="1">
    <location>
        <begin position="572"/>
        <end position="590"/>
    </location>
</feature>
<evidence type="ECO:0000313" key="2">
    <source>
        <dbReference type="EMBL" id="PPR04157.1"/>
    </source>
</evidence>
<accession>A0A409YM60</accession>
<feature type="region of interest" description="Disordered" evidence="1">
    <location>
        <begin position="391"/>
        <end position="705"/>
    </location>
</feature>
<evidence type="ECO:0000313" key="3">
    <source>
        <dbReference type="Proteomes" id="UP000284706"/>
    </source>
</evidence>
<protein>
    <submittedName>
        <fullName evidence="2">Uncharacterized protein</fullName>
    </submittedName>
</protein>
<reference evidence="2 3" key="1">
    <citation type="journal article" date="2018" name="Evol. Lett.">
        <title>Horizontal gene cluster transfer increased hallucinogenic mushroom diversity.</title>
        <authorList>
            <person name="Reynolds H.T."/>
            <person name="Vijayakumar V."/>
            <person name="Gluck-Thaler E."/>
            <person name="Korotkin H.B."/>
            <person name="Matheny P.B."/>
            <person name="Slot J.C."/>
        </authorList>
    </citation>
    <scope>NUCLEOTIDE SEQUENCE [LARGE SCALE GENOMIC DNA]</scope>
    <source>
        <strain evidence="2 3">SRW20</strain>
    </source>
</reference>
<gene>
    <name evidence="2" type="ORF">CVT26_003937</name>
</gene>
<comment type="caution">
    <text evidence="2">The sequence shown here is derived from an EMBL/GenBank/DDBJ whole genome shotgun (WGS) entry which is preliminary data.</text>
</comment>
<name>A0A409YM60_9AGAR</name>
<dbReference type="Proteomes" id="UP000284706">
    <property type="component" value="Unassembled WGS sequence"/>
</dbReference>
<organism evidence="2 3">
    <name type="scientific">Gymnopilus dilepis</name>
    <dbReference type="NCBI Taxonomy" id="231916"/>
    <lineage>
        <taxon>Eukaryota</taxon>
        <taxon>Fungi</taxon>
        <taxon>Dikarya</taxon>
        <taxon>Basidiomycota</taxon>
        <taxon>Agaricomycotina</taxon>
        <taxon>Agaricomycetes</taxon>
        <taxon>Agaricomycetidae</taxon>
        <taxon>Agaricales</taxon>
        <taxon>Agaricineae</taxon>
        <taxon>Hymenogastraceae</taxon>
        <taxon>Gymnopilus</taxon>
    </lineage>
</organism>
<dbReference type="OrthoDB" id="3058987at2759"/>
<feature type="compositionally biased region" description="Basic and acidic residues" evidence="1">
    <location>
        <begin position="639"/>
        <end position="659"/>
    </location>
</feature>
<feature type="compositionally biased region" description="Low complexity" evidence="1">
    <location>
        <begin position="499"/>
        <end position="513"/>
    </location>
</feature>
<dbReference type="InParanoid" id="A0A409YM60"/>
<evidence type="ECO:0000256" key="1">
    <source>
        <dbReference type="SAM" id="MobiDB-lite"/>
    </source>
</evidence>
<feature type="compositionally biased region" description="Low complexity" evidence="1">
    <location>
        <begin position="556"/>
        <end position="567"/>
    </location>
</feature>
<dbReference type="AlphaFoldDB" id="A0A409YM60"/>
<dbReference type="STRING" id="231916.A0A409YM60"/>
<feature type="compositionally biased region" description="Acidic residues" evidence="1">
    <location>
        <begin position="64"/>
        <end position="77"/>
    </location>
</feature>
<proteinExistence type="predicted"/>
<dbReference type="EMBL" id="NHYE01000665">
    <property type="protein sequence ID" value="PPR04157.1"/>
    <property type="molecule type" value="Genomic_DNA"/>
</dbReference>
<keyword evidence="3" id="KW-1185">Reference proteome</keyword>
<feature type="region of interest" description="Disordered" evidence="1">
    <location>
        <begin position="47"/>
        <end position="82"/>
    </location>
</feature>